<sequence>MHVHNPIDPANKDLLLPDTTVCYGMSAPPALSDPEAAIQKALNAPIKSKPLSVIAKEKLDANKDATAVIVISDNTRPVPYKGKGNILVPILTTLLETGYKSRHITVLIATGTHRPMTAEEIERIIDPWVFESGIAVVNHDCKDESILTYLGKTERGSEVKINSSYVNADLKILTGLVESHFMAGVSGGRKSVCPGLISEHGTFLFHGADLMGHPDSRDLNLEGNPVHEESLAFAKMAGVDFIVNVTLDHKFAITGVYAGDLEAAHLAAFEMVKGYAKVPIAEEADIVITHGGFVGINHYQSAKAAFASIGALKKDGYLISIANFTDKKDIIGSITYKTVLAILSLCGAEALIQVLHSKDWPFIPDQWQVQKWAPVFEKIPLDHYYYFAPQLTKADGPGLPGINAATLTDSKEYSEVVKTLLQIIRERENGRALKIIWLSDGPYSIPYVK</sequence>
<dbReference type="EC" id="5.1.2.1" evidence="2"/>
<dbReference type="InterPro" id="IPR047926">
    <property type="entry name" value="Ni_dep_LarA"/>
</dbReference>
<dbReference type="Gene3D" id="3.40.50.11440">
    <property type="match status" value="1"/>
</dbReference>
<dbReference type="Pfam" id="PF09861">
    <property type="entry name" value="Lar_N"/>
    <property type="match status" value="1"/>
</dbReference>
<dbReference type="PANTHER" id="PTHR33171:SF17">
    <property type="entry name" value="LARA-LIKE N-TERMINAL DOMAIN-CONTAINING PROTEIN"/>
    <property type="match status" value="1"/>
</dbReference>
<organism evidence="2">
    <name type="scientific">bioreactor metagenome</name>
    <dbReference type="NCBI Taxonomy" id="1076179"/>
    <lineage>
        <taxon>unclassified sequences</taxon>
        <taxon>metagenomes</taxon>
        <taxon>ecological metagenomes</taxon>
    </lineage>
</organism>
<evidence type="ECO:0000259" key="1">
    <source>
        <dbReference type="Pfam" id="PF09861"/>
    </source>
</evidence>
<comment type="caution">
    <text evidence="2">The sequence shown here is derived from an EMBL/GenBank/DDBJ whole genome shotgun (WGS) entry which is preliminary data.</text>
</comment>
<proteinExistence type="predicted"/>
<evidence type="ECO:0000313" key="2">
    <source>
        <dbReference type="EMBL" id="MPM48514.1"/>
    </source>
</evidence>
<dbReference type="Gene3D" id="3.90.226.30">
    <property type="match status" value="1"/>
</dbReference>
<protein>
    <submittedName>
        <fullName evidence="2">Lactate racemase</fullName>
        <ecNumber evidence="2">5.1.2.1</ecNumber>
    </submittedName>
</protein>
<dbReference type="AlphaFoldDB" id="A0A645AFR8"/>
<dbReference type="InterPro" id="IPR048068">
    <property type="entry name" value="LarA-like"/>
</dbReference>
<gene>
    <name evidence="2" type="primary">larA_24</name>
    <name evidence="2" type="ORF">SDC9_95239</name>
</gene>
<dbReference type="GO" id="GO:0050043">
    <property type="term" value="F:lactate racemase activity"/>
    <property type="evidence" value="ECO:0007669"/>
    <property type="project" value="UniProtKB-EC"/>
</dbReference>
<accession>A0A645AFR8</accession>
<dbReference type="InterPro" id="IPR018657">
    <property type="entry name" value="LarA-like_N"/>
</dbReference>
<dbReference type="PANTHER" id="PTHR33171">
    <property type="entry name" value="LAR_N DOMAIN-CONTAINING PROTEIN"/>
    <property type="match status" value="1"/>
</dbReference>
<keyword evidence="2" id="KW-0413">Isomerase</keyword>
<reference evidence="2" key="1">
    <citation type="submission" date="2019-08" db="EMBL/GenBank/DDBJ databases">
        <authorList>
            <person name="Kucharzyk K."/>
            <person name="Murdoch R.W."/>
            <person name="Higgins S."/>
            <person name="Loffler F."/>
        </authorList>
    </citation>
    <scope>NUCLEOTIDE SEQUENCE</scope>
</reference>
<dbReference type="NCBIfam" id="NF033504">
    <property type="entry name" value="Ni_dep_LarA"/>
    <property type="match status" value="1"/>
</dbReference>
<dbReference type="InterPro" id="IPR043166">
    <property type="entry name" value="LarA-like_C"/>
</dbReference>
<dbReference type="EMBL" id="VSSQ01012131">
    <property type="protein sequence ID" value="MPM48514.1"/>
    <property type="molecule type" value="Genomic_DNA"/>
</dbReference>
<feature type="domain" description="LarA-like N-terminal" evidence="1">
    <location>
        <begin position="22"/>
        <end position="216"/>
    </location>
</feature>
<name>A0A645AFR8_9ZZZZ</name>